<dbReference type="Proteomes" id="UP000223025">
    <property type="component" value="Segment"/>
</dbReference>
<accession>A0A2L0V035</accession>
<protein>
    <submittedName>
        <fullName evidence="1">Uncharacterized protein</fullName>
    </submittedName>
</protein>
<dbReference type="GeneID" id="40088387"/>
<sequence>MLIHMIVKYEKPYDENLMSNVKPFASLDVANGFAQKLNDKRSDEDHQNYVEYAVESYNLG</sequence>
<dbReference type="KEGG" id="vg:40088387"/>
<proteinExistence type="predicted"/>
<dbReference type="EMBL" id="MF403008">
    <property type="protein sequence ID" value="AUZ95143.1"/>
    <property type="molecule type" value="Genomic_DNA"/>
</dbReference>
<evidence type="ECO:0000313" key="2">
    <source>
        <dbReference type="Proteomes" id="UP000223025"/>
    </source>
</evidence>
<organism evidence="1 2">
    <name type="scientific">Agrobacterium phage Atu_ph07</name>
    <dbReference type="NCBI Taxonomy" id="2024264"/>
    <lineage>
        <taxon>Viruses</taxon>
        <taxon>Duplodnaviria</taxon>
        <taxon>Heunggongvirae</taxon>
        <taxon>Uroviricota</taxon>
        <taxon>Caudoviricetes</taxon>
        <taxon>Polybotosvirus</taxon>
        <taxon>Polybotosvirus Atuph07</taxon>
    </lineage>
</organism>
<reference evidence="1 2" key="1">
    <citation type="submission" date="2017-06" db="EMBL/GenBank/DDBJ databases">
        <authorList>
            <person name="Kim H.J."/>
            <person name="Triplett B.A."/>
        </authorList>
    </citation>
    <scope>NUCLEOTIDE SEQUENCE [LARGE SCALE GENOMIC DNA]</scope>
</reference>
<dbReference type="RefSeq" id="YP_009612049.1">
    <property type="nucleotide sequence ID" value="NC_042013.1"/>
</dbReference>
<keyword evidence="2" id="KW-1185">Reference proteome</keyword>
<evidence type="ECO:0000313" key="1">
    <source>
        <dbReference type="EMBL" id="AUZ95143.1"/>
    </source>
</evidence>
<name>A0A2L0V035_9CAUD</name>